<feature type="non-terminal residue" evidence="7">
    <location>
        <position position="309"/>
    </location>
</feature>
<feature type="compositionally biased region" description="Low complexity" evidence="6">
    <location>
        <begin position="267"/>
        <end position="279"/>
    </location>
</feature>
<keyword evidence="4" id="KW-0862">Zinc</keyword>
<evidence type="ECO:0000256" key="1">
    <source>
        <dbReference type="ARBA" id="ARBA00004123"/>
    </source>
</evidence>
<protein>
    <submittedName>
        <fullName evidence="7">Zinc finger BED domain-containing protein 4-like</fullName>
    </submittedName>
</protein>
<comment type="caution">
    <text evidence="7">The sequence shown here is derived from an EMBL/GenBank/DDBJ whole genome shotgun (WGS) entry which is preliminary data.</text>
</comment>
<dbReference type="PANTHER" id="PTHR46481:SF10">
    <property type="entry name" value="ZINC FINGER BED DOMAIN-CONTAINING PROTEIN 39"/>
    <property type="match status" value="1"/>
</dbReference>
<feature type="region of interest" description="Disordered" evidence="6">
    <location>
        <begin position="267"/>
        <end position="309"/>
    </location>
</feature>
<feature type="compositionally biased region" description="Polar residues" evidence="6">
    <location>
        <begin position="214"/>
        <end position="223"/>
    </location>
</feature>
<reference evidence="7 8" key="1">
    <citation type="journal article" date="2021" name="Sci. Rep.">
        <title>Chromosome anchoring in Senegalese sole (Solea senegalensis) reveals sex-associated markers and genome rearrangements in flatfish.</title>
        <authorList>
            <person name="Guerrero-Cozar I."/>
            <person name="Gomez-Garrido J."/>
            <person name="Berbel C."/>
            <person name="Martinez-Blanch J.F."/>
            <person name="Alioto T."/>
            <person name="Claros M.G."/>
            <person name="Gagnaire P.A."/>
            <person name="Manchado M."/>
        </authorList>
    </citation>
    <scope>NUCLEOTIDE SEQUENCE [LARGE SCALE GENOMIC DNA]</scope>
    <source>
        <strain evidence="7">Sse05_10M</strain>
    </source>
</reference>
<comment type="subcellular location">
    <subcellularLocation>
        <location evidence="1">Nucleus</location>
    </subcellularLocation>
</comment>
<evidence type="ECO:0000313" key="8">
    <source>
        <dbReference type="Proteomes" id="UP000693946"/>
    </source>
</evidence>
<evidence type="ECO:0000256" key="3">
    <source>
        <dbReference type="ARBA" id="ARBA00022771"/>
    </source>
</evidence>
<keyword evidence="2" id="KW-0479">Metal-binding</keyword>
<dbReference type="EMBL" id="JAGKHQ010000882">
    <property type="protein sequence ID" value="KAG7463317.1"/>
    <property type="molecule type" value="Genomic_DNA"/>
</dbReference>
<evidence type="ECO:0000313" key="7">
    <source>
        <dbReference type="EMBL" id="KAG7463317.1"/>
    </source>
</evidence>
<keyword evidence="8" id="KW-1185">Reference proteome</keyword>
<dbReference type="InterPro" id="IPR052035">
    <property type="entry name" value="ZnF_BED_domain_contain"/>
</dbReference>
<feature type="region of interest" description="Disordered" evidence="6">
    <location>
        <begin position="199"/>
        <end position="232"/>
    </location>
</feature>
<proteinExistence type="predicted"/>
<evidence type="ECO:0000256" key="5">
    <source>
        <dbReference type="ARBA" id="ARBA00023242"/>
    </source>
</evidence>
<dbReference type="GO" id="GO:0008270">
    <property type="term" value="F:zinc ion binding"/>
    <property type="evidence" value="ECO:0007669"/>
    <property type="project" value="UniProtKB-KW"/>
</dbReference>
<accession>A0AAV6PKB5</accession>
<evidence type="ECO:0000256" key="2">
    <source>
        <dbReference type="ARBA" id="ARBA00022723"/>
    </source>
</evidence>
<keyword evidence="5" id="KW-0539">Nucleus</keyword>
<evidence type="ECO:0000256" key="4">
    <source>
        <dbReference type="ARBA" id="ARBA00022833"/>
    </source>
</evidence>
<dbReference type="AlphaFoldDB" id="A0AAV6PKB5"/>
<evidence type="ECO:0000256" key="6">
    <source>
        <dbReference type="SAM" id="MobiDB-lite"/>
    </source>
</evidence>
<keyword evidence="3" id="KW-0863">Zinc-finger</keyword>
<name>A0AAV6PKB5_SOLSE</name>
<dbReference type="PANTHER" id="PTHR46481">
    <property type="entry name" value="ZINC FINGER BED DOMAIN-CONTAINING PROTEIN 4"/>
    <property type="match status" value="1"/>
</dbReference>
<gene>
    <name evidence="7" type="ORF">JOB18_010706</name>
</gene>
<organism evidence="7 8">
    <name type="scientific">Solea senegalensis</name>
    <name type="common">Senegalese sole</name>
    <dbReference type="NCBI Taxonomy" id="28829"/>
    <lineage>
        <taxon>Eukaryota</taxon>
        <taxon>Metazoa</taxon>
        <taxon>Chordata</taxon>
        <taxon>Craniata</taxon>
        <taxon>Vertebrata</taxon>
        <taxon>Euteleostomi</taxon>
        <taxon>Actinopterygii</taxon>
        <taxon>Neopterygii</taxon>
        <taxon>Teleostei</taxon>
        <taxon>Neoteleostei</taxon>
        <taxon>Acanthomorphata</taxon>
        <taxon>Carangaria</taxon>
        <taxon>Pleuronectiformes</taxon>
        <taxon>Pleuronectoidei</taxon>
        <taxon>Soleidae</taxon>
        <taxon>Solea</taxon>
    </lineage>
</organism>
<dbReference type="SMART" id="SM00614">
    <property type="entry name" value="ZnF_BED"/>
    <property type="match status" value="1"/>
</dbReference>
<sequence length="309" mass="34570">MSWVCRMEFCLIMDRPRTFSPVWNNFDLVTPNKVKCRLCSTELSYINKITSSMLRYYRARHGNEELADTRESTPVPNKQAVDEAVVNMIIKDCQPLSFVENEGFRELLKLIVPSYALPSRKTIKDLVSQRYEEEKEKTKKDLQSAVAVTLTADMWTSMNMEAYLAVTGHYVDKESHELHSSVLAVQHFPQKHTAENIATVKKEPHGGVGHSRKVTSASVSRPPTDTKEKQPTLLVDAPAALPTVKTPVPLPAELQFMVKELERTVSAPALPSSEPSSAPHTPEPLPTGPSVVPRPTHRPPPHTTPEQPH</sequence>
<dbReference type="GO" id="GO:0005634">
    <property type="term" value="C:nucleus"/>
    <property type="evidence" value="ECO:0007669"/>
    <property type="project" value="UniProtKB-SubCell"/>
</dbReference>
<dbReference type="Proteomes" id="UP000693946">
    <property type="component" value="Unassembled WGS sequence"/>
</dbReference>